<dbReference type="EMBL" id="JAOYOD010000001">
    <property type="protein sequence ID" value="MCV9388908.1"/>
    <property type="molecule type" value="Genomic_DNA"/>
</dbReference>
<gene>
    <name evidence="1" type="ORF">N7U62_19680</name>
</gene>
<dbReference type="RefSeq" id="WP_264139801.1">
    <property type="nucleotide sequence ID" value="NZ_JAOYOD010000001.1"/>
</dbReference>
<sequence length="50" mass="6033">MREWQLLFITNLMVNLLAANCYAQYGYNEFLLPYDHKQWQYEEAIGLMDA</sequence>
<dbReference type="Proteomes" id="UP001300692">
    <property type="component" value="Unassembled WGS sequence"/>
</dbReference>
<proteinExistence type="predicted"/>
<name>A0ABT3CYY1_9BACT</name>
<evidence type="ECO:0000313" key="1">
    <source>
        <dbReference type="EMBL" id="MCV9388908.1"/>
    </source>
</evidence>
<organism evidence="1 2">
    <name type="scientific">Reichenbachiella ulvae</name>
    <dbReference type="NCBI Taxonomy" id="2980104"/>
    <lineage>
        <taxon>Bacteria</taxon>
        <taxon>Pseudomonadati</taxon>
        <taxon>Bacteroidota</taxon>
        <taxon>Cytophagia</taxon>
        <taxon>Cytophagales</taxon>
        <taxon>Reichenbachiellaceae</taxon>
        <taxon>Reichenbachiella</taxon>
    </lineage>
</organism>
<evidence type="ECO:0000313" key="2">
    <source>
        <dbReference type="Proteomes" id="UP001300692"/>
    </source>
</evidence>
<protein>
    <submittedName>
        <fullName evidence="1">Uncharacterized protein</fullName>
    </submittedName>
</protein>
<reference evidence="1 2" key="1">
    <citation type="submission" date="2022-10" db="EMBL/GenBank/DDBJ databases">
        <title>Comparative genomics and taxonomic characterization of three novel marine species of genus Reichenbachiella exhibiting antioxidant and polysaccharide degradation activities.</title>
        <authorList>
            <person name="Muhammad N."/>
            <person name="Lee Y.-J."/>
            <person name="Ko J."/>
            <person name="Kim S.-G."/>
        </authorList>
    </citation>
    <scope>NUCLEOTIDE SEQUENCE [LARGE SCALE GENOMIC DNA]</scope>
    <source>
        <strain evidence="1 2">ABR2-5</strain>
    </source>
</reference>
<keyword evidence="2" id="KW-1185">Reference proteome</keyword>
<accession>A0ABT3CYY1</accession>
<comment type="caution">
    <text evidence="1">The sequence shown here is derived from an EMBL/GenBank/DDBJ whole genome shotgun (WGS) entry which is preliminary data.</text>
</comment>